<accession>A0A9P4JFM3</accession>
<name>A0A9P4JFM3_9PLEO</name>
<proteinExistence type="predicted"/>
<sequence length="185" mass="20158">MMGGCAKNASRPPRLTQSFFFLSPLCKESWGRRGPVFAACSHSRQNSCNFLQHNLHTTRANSESFPFSFAGDNKCRSGAPQKRGLGLGGQSEPRETFRCNTLNFGLWRCDRLHQAVCVASCDIFCLPAICACKLCLLRLTKKLLSENAAELRNADQAPGLRTVSGNGETLLAISRSGLVPGQACF</sequence>
<evidence type="ECO:0000313" key="1">
    <source>
        <dbReference type="EMBL" id="KAF2198558.1"/>
    </source>
</evidence>
<keyword evidence="2" id="KW-1185">Reference proteome</keyword>
<dbReference type="AlphaFoldDB" id="A0A9P4JFM3"/>
<protein>
    <submittedName>
        <fullName evidence="1">Uncharacterized protein</fullName>
    </submittedName>
</protein>
<evidence type="ECO:0000313" key="2">
    <source>
        <dbReference type="Proteomes" id="UP000799536"/>
    </source>
</evidence>
<organism evidence="1 2">
    <name type="scientific">Delitschia confertaspora ATCC 74209</name>
    <dbReference type="NCBI Taxonomy" id="1513339"/>
    <lineage>
        <taxon>Eukaryota</taxon>
        <taxon>Fungi</taxon>
        <taxon>Dikarya</taxon>
        <taxon>Ascomycota</taxon>
        <taxon>Pezizomycotina</taxon>
        <taxon>Dothideomycetes</taxon>
        <taxon>Pleosporomycetidae</taxon>
        <taxon>Pleosporales</taxon>
        <taxon>Delitschiaceae</taxon>
        <taxon>Delitschia</taxon>
    </lineage>
</organism>
<dbReference type="EMBL" id="ML994134">
    <property type="protein sequence ID" value="KAF2198558.1"/>
    <property type="molecule type" value="Genomic_DNA"/>
</dbReference>
<dbReference type="Proteomes" id="UP000799536">
    <property type="component" value="Unassembled WGS sequence"/>
</dbReference>
<comment type="caution">
    <text evidence="1">The sequence shown here is derived from an EMBL/GenBank/DDBJ whole genome shotgun (WGS) entry which is preliminary data.</text>
</comment>
<reference evidence="1" key="1">
    <citation type="journal article" date="2020" name="Stud. Mycol.">
        <title>101 Dothideomycetes genomes: a test case for predicting lifestyles and emergence of pathogens.</title>
        <authorList>
            <person name="Haridas S."/>
            <person name="Albert R."/>
            <person name="Binder M."/>
            <person name="Bloem J."/>
            <person name="Labutti K."/>
            <person name="Salamov A."/>
            <person name="Andreopoulos B."/>
            <person name="Baker S."/>
            <person name="Barry K."/>
            <person name="Bills G."/>
            <person name="Bluhm B."/>
            <person name="Cannon C."/>
            <person name="Castanera R."/>
            <person name="Culley D."/>
            <person name="Daum C."/>
            <person name="Ezra D."/>
            <person name="Gonzalez J."/>
            <person name="Henrissat B."/>
            <person name="Kuo A."/>
            <person name="Liang C."/>
            <person name="Lipzen A."/>
            <person name="Lutzoni F."/>
            <person name="Magnuson J."/>
            <person name="Mondo S."/>
            <person name="Nolan M."/>
            <person name="Ohm R."/>
            <person name="Pangilinan J."/>
            <person name="Park H.-J."/>
            <person name="Ramirez L."/>
            <person name="Alfaro M."/>
            <person name="Sun H."/>
            <person name="Tritt A."/>
            <person name="Yoshinaga Y."/>
            <person name="Zwiers L.-H."/>
            <person name="Turgeon B."/>
            <person name="Goodwin S."/>
            <person name="Spatafora J."/>
            <person name="Crous P."/>
            <person name="Grigoriev I."/>
        </authorList>
    </citation>
    <scope>NUCLEOTIDE SEQUENCE</scope>
    <source>
        <strain evidence="1">ATCC 74209</strain>
    </source>
</reference>
<gene>
    <name evidence="1" type="ORF">GQ43DRAFT_151355</name>
</gene>